<keyword evidence="2" id="KW-1185">Reference proteome</keyword>
<dbReference type="RefSeq" id="WP_065320537.1">
    <property type="nucleotide sequence ID" value="NZ_LSFM01000025.1"/>
</dbReference>
<dbReference type="Proteomes" id="UP000092584">
    <property type="component" value="Unassembled WGS sequence"/>
</dbReference>
<evidence type="ECO:0000313" key="1">
    <source>
        <dbReference type="EMBL" id="OBY62184.1"/>
    </source>
</evidence>
<dbReference type="AlphaFoldDB" id="A0A1B8TRI1"/>
<dbReference type="OrthoDB" id="1493875at2"/>
<dbReference type="InterPro" id="IPR058060">
    <property type="entry name" value="HYC_CC_PP"/>
</dbReference>
<dbReference type="NCBIfam" id="NF047658">
    <property type="entry name" value="HYC_CC_PP"/>
    <property type="match status" value="1"/>
</dbReference>
<accession>A0A1B8TRI1</accession>
<evidence type="ECO:0000313" key="2">
    <source>
        <dbReference type="Proteomes" id="UP000092584"/>
    </source>
</evidence>
<proteinExistence type="predicted"/>
<organism evidence="1 2">
    <name type="scientific">Polaribacter vadi</name>
    <dbReference type="NCBI Taxonomy" id="1774273"/>
    <lineage>
        <taxon>Bacteria</taxon>
        <taxon>Pseudomonadati</taxon>
        <taxon>Bacteroidota</taxon>
        <taxon>Flavobacteriia</taxon>
        <taxon>Flavobacteriales</taxon>
        <taxon>Flavobacteriaceae</taxon>
    </lineage>
</organism>
<dbReference type="KEGG" id="pob:LPB03_14800"/>
<evidence type="ECO:0008006" key="3">
    <source>
        <dbReference type="Google" id="ProtNLM"/>
    </source>
</evidence>
<name>A0A1B8TRI1_9FLAO</name>
<dbReference type="EMBL" id="LSFM01000025">
    <property type="protein sequence ID" value="OBY62184.1"/>
    <property type="molecule type" value="Genomic_DNA"/>
</dbReference>
<reference evidence="2" key="1">
    <citation type="submission" date="2016-02" db="EMBL/GenBank/DDBJ databases">
        <authorList>
            <person name="Shin S.-K."/>
            <person name="Yi H."/>
            <person name="Kim E."/>
        </authorList>
    </citation>
    <scope>NUCLEOTIDE SEQUENCE [LARGE SCALE GENOMIC DNA]</scope>
    <source>
        <strain evidence="2">LPB0003</strain>
    </source>
</reference>
<gene>
    <name evidence="1" type="ORF">LPB3_14505</name>
</gene>
<dbReference type="Pfam" id="PF26622">
    <property type="entry name" value="DUF8199"/>
    <property type="match status" value="1"/>
</dbReference>
<dbReference type="InterPro" id="IPR058512">
    <property type="entry name" value="DUF8199"/>
</dbReference>
<protein>
    <recommendedName>
        <fullName evidence="3">Secreted protein</fullName>
    </recommendedName>
</protein>
<comment type="caution">
    <text evidence="1">The sequence shown here is derived from an EMBL/GenBank/DDBJ whole genome shotgun (WGS) entry which is preliminary data.</text>
</comment>
<dbReference type="STRING" id="1774273.LPB03_14800"/>
<sequence>MSFVVLFSTTSFAITKHFCGDTLVDTAIFSKASNCGMESQKTTSKTTSKTISGCSIVKTGCCTDEQLLVDGQDEMQLQVDKISFNQELFIASFIYTYINRFENLENNVSSFVAYKPPLVIKEIFKIDETYLI</sequence>